<dbReference type="Pfam" id="PF13879">
    <property type="entry name" value="Hmw_CFAP97"/>
    <property type="match status" value="1"/>
</dbReference>
<organism evidence="3 4">
    <name type="scientific">Symbiodinium microadriaticum</name>
    <name type="common">Dinoflagellate</name>
    <name type="synonym">Zooxanthella microadriatica</name>
    <dbReference type="NCBI Taxonomy" id="2951"/>
    <lineage>
        <taxon>Eukaryota</taxon>
        <taxon>Sar</taxon>
        <taxon>Alveolata</taxon>
        <taxon>Dinophyceae</taxon>
        <taxon>Suessiales</taxon>
        <taxon>Symbiodiniaceae</taxon>
        <taxon>Symbiodinium</taxon>
    </lineage>
</organism>
<comment type="caution">
    <text evidence="3">The sequence shown here is derived from an EMBL/GenBank/DDBJ whole genome shotgun (WGS) entry which is preliminary data.</text>
</comment>
<feature type="compositionally biased region" description="Low complexity" evidence="2">
    <location>
        <begin position="495"/>
        <end position="507"/>
    </location>
</feature>
<feature type="region of interest" description="Disordered" evidence="2">
    <location>
        <begin position="334"/>
        <end position="390"/>
    </location>
</feature>
<feature type="compositionally biased region" description="Low complexity" evidence="2">
    <location>
        <begin position="415"/>
        <end position="430"/>
    </location>
</feature>
<feature type="compositionally biased region" description="Acidic residues" evidence="2">
    <location>
        <begin position="539"/>
        <end position="563"/>
    </location>
</feature>
<keyword evidence="4" id="KW-1185">Reference proteome</keyword>
<dbReference type="OrthoDB" id="436062at2759"/>
<dbReference type="AlphaFoldDB" id="A0A1Q9EA44"/>
<evidence type="ECO:0000313" key="4">
    <source>
        <dbReference type="Proteomes" id="UP000186817"/>
    </source>
</evidence>
<protein>
    <submittedName>
        <fullName evidence="3">Uncharacterized protein</fullName>
    </submittedName>
</protein>
<evidence type="ECO:0000256" key="1">
    <source>
        <dbReference type="ARBA" id="ARBA00008315"/>
    </source>
</evidence>
<accession>A0A1Q9EA44</accession>
<feature type="region of interest" description="Disordered" evidence="2">
    <location>
        <begin position="293"/>
        <end position="320"/>
    </location>
</feature>
<evidence type="ECO:0000256" key="2">
    <source>
        <dbReference type="SAM" id="MobiDB-lite"/>
    </source>
</evidence>
<evidence type="ECO:0000313" key="3">
    <source>
        <dbReference type="EMBL" id="OLQ04296.1"/>
    </source>
</evidence>
<reference evidence="3 4" key="1">
    <citation type="submission" date="2016-02" db="EMBL/GenBank/DDBJ databases">
        <title>Genome analysis of coral dinoflagellate symbionts highlights evolutionary adaptations to a symbiotic lifestyle.</title>
        <authorList>
            <person name="Aranda M."/>
            <person name="Li Y."/>
            <person name="Liew Y.J."/>
            <person name="Baumgarten S."/>
            <person name="Simakov O."/>
            <person name="Wilson M."/>
            <person name="Piel J."/>
            <person name="Ashoor H."/>
            <person name="Bougouffa S."/>
            <person name="Bajic V.B."/>
            <person name="Ryu T."/>
            <person name="Ravasi T."/>
            <person name="Bayer T."/>
            <person name="Micklem G."/>
            <person name="Kim H."/>
            <person name="Bhak J."/>
            <person name="Lajeunesse T.C."/>
            <person name="Voolstra C.R."/>
        </authorList>
    </citation>
    <scope>NUCLEOTIDE SEQUENCE [LARGE SCALE GENOMIC DNA]</scope>
    <source>
        <strain evidence="3 4">CCMP2467</strain>
    </source>
</reference>
<feature type="compositionally biased region" description="Acidic residues" evidence="2">
    <location>
        <begin position="454"/>
        <end position="488"/>
    </location>
</feature>
<dbReference type="PANTHER" id="PTHR23035">
    <property type="entry name" value="CILIA- AND FLAGELLA-ASSOCIATED PROTEIN 97-RELATED"/>
    <property type="match status" value="1"/>
</dbReference>
<dbReference type="InterPro" id="IPR038791">
    <property type="entry name" value="Cfap97/Hemingway"/>
</dbReference>
<dbReference type="InterPro" id="IPR029488">
    <property type="entry name" value="Hmw/CFAP97"/>
</dbReference>
<feature type="compositionally biased region" description="Basic and acidic residues" evidence="2">
    <location>
        <begin position="295"/>
        <end position="310"/>
    </location>
</feature>
<dbReference type="Proteomes" id="UP000186817">
    <property type="component" value="Unassembled WGS sequence"/>
</dbReference>
<gene>
    <name evidence="3" type="ORF">AK812_SmicGene12576</name>
</gene>
<proteinExistence type="inferred from homology"/>
<feature type="region of interest" description="Disordered" evidence="2">
    <location>
        <begin position="261"/>
        <end position="280"/>
    </location>
</feature>
<sequence length="700" mass="75734">MKPDNGLHFAGSQRDTMMPLAVSLGISGHGGMPVQQLPSNLVLKFSHCKNVRVSSLRHSASTVQSAWQHSTDAMVGAPPPKEHNTSKVPAWEDAQELVALDRLRFQHLHRVLYAHRQRVENANSYYDVFETERQTGVLLARSEAMRISRARRKEEETDSLNRDNQRLVERLGAVMRESEGRRRQILAPKPPSSAPAGSLNLTLRRKAARQIDKDNKVLLDRLVRIGPTVSGRAELASRYEVYTTLVNRHSRLRRTVSKADVFRTPPPPIRQPRFRKPKRARAEAPLLPLPAVVKSAKEEPAPDARPETPEPLHSARKAAQKEVELVGQHVLNKLAPEDLDGNADASGTQKTRADTVGSGTYSEYDFDSEDADARSGTPEPKRSAKQAAQNELELVEKKVLQKIHSEGAVGEVVASGAAAADAAAADPGASFNAGGTYSDFEGSDGEARAAAESQGEDSEYEDDCEAEDAYSDTFEVEDADEEAEEAESEANSPRGNIAGNIIGNIVGSVSATADPQETGAATGHAISEPSDSASRYSEPEEAPIAEAEEPESEYSENLEAEVSESDRDSPDRQDGDGRYYTPSDASDPDAGVDVRQSSIASYDDDGILEEDSGESLHPPGVHLGSRSCSPQFVCMVSARQFRLGALLALGLSTSAEDPGLLAEVARLKAEVERLKTLGSMLGAIDSSLNLQRAWARALCL</sequence>
<name>A0A1Q9EA44_SYMMI</name>
<comment type="similarity">
    <text evidence="1">Belongs to the CFAP97 family.</text>
</comment>
<feature type="region of interest" description="Disordered" evidence="2">
    <location>
        <begin position="415"/>
        <end position="593"/>
    </location>
</feature>
<dbReference type="PANTHER" id="PTHR23035:SF2">
    <property type="entry name" value="KIAA1430 HOMOLOGUE"/>
    <property type="match status" value="1"/>
</dbReference>
<feature type="compositionally biased region" description="Basic and acidic residues" evidence="2">
    <location>
        <begin position="564"/>
        <end position="577"/>
    </location>
</feature>
<feature type="region of interest" description="Disordered" evidence="2">
    <location>
        <begin position="179"/>
        <end position="198"/>
    </location>
</feature>
<dbReference type="EMBL" id="LSRX01000213">
    <property type="protein sequence ID" value="OLQ04296.1"/>
    <property type="molecule type" value="Genomic_DNA"/>
</dbReference>